<gene>
    <name evidence="3" type="ORF">KTQ36_09080</name>
</gene>
<dbReference type="RefSeq" id="WP_218633348.1">
    <property type="nucleotide sequence ID" value="NZ_JAHVAH010000001.1"/>
</dbReference>
<dbReference type="EMBL" id="JAHVAH010000001">
    <property type="protein sequence ID" value="MBW0145446.1"/>
    <property type="molecule type" value="Genomic_DNA"/>
</dbReference>
<evidence type="ECO:0000313" key="4">
    <source>
        <dbReference type="Proteomes" id="UP000698028"/>
    </source>
</evidence>
<reference evidence="3 4" key="1">
    <citation type="submission" date="2021-07" db="EMBL/GenBank/DDBJ databases">
        <title>The draft genome sequence of Sphingomicrobium sp. B8.</title>
        <authorList>
            <person name="Mu L."/>
        </authorList>
    </citation>
    <scope>NUCLEOTIDE SEQUENCE [LARGE SCALE GENOMIC DNA]</scope>
    <source>
        <strain evidence="3 4">B8</strain>
    </source>
</reference>
<organism evidence="3 4">
    <name type="scientific">Sphingomicrobium clamense</name>
    <dbReference type="NCBI Taxonomy" id="2851013"/>
    <lineage>
        <taxon>Bacteria</taxon>
        <taxon>Pseudomonadati</taxon>
        <taxon>Pseudomonadota</taxon>
        <taxon>Alphaproteobacteria</taxon>
        <taxon>Sphingomonadales</taxon>
        <taxon>Sphingomonadaceae</taxon>
        <taxon>Sphingomicrobium</taxon>
    </lineage>
</organism>
<keyword evidence="4" id="KW-1185">Reference proteome</keyword>
<evidence type="ECO:0000256" key="2">
    <source>
        <dbReference type="SAM" id="SignalP"/>
    </source>
</evidence>
<accession>A0ABS6V7A4</accession>
<protein>
    <recommendedName>
        <fullName evidence="5">PRC-barrel domain-containing protein</fullName>
    </recommendedName>
</protein>
<feature type="region of interest" description="Disordered" evidence="1">
    <location>
        <begin position="75"/>
        <end position="112"/>
    </location>
</feature>
<comment type="caution">
    <text evidence="3">The sequence shown here is derived from an EMBL/GenBank/DDBJ whole genome shotgun (WGS) entry which is preliminary data.</text>
</comment>
<sequence>MNKYSVTLSALAVAVAAPSLAQAQSIGIGGGAGGIVGVGIGQDIGGAIGVGARGNAGANVGSVVDRATGTARQAVGVVRESVRDMPPPPGAEVSARASADAHGHGHGHGAGGVADVHGRALIDLDAVALGSAVANRAGEVVGRVRSIARNASRTPVGLAVELDSGTVVTVPHAALAMEGDALVMLEQPMADDHHDHHDDMDHE</sequence>
<feature type="signal peptide" evidence="2">
    <location>
        <begin position="1"/>
        <end position="23"/>
    </location>
</feature>
<proteinExistence type="predicted"/>
<feature type="chain" id="PRO_5046309795" description="PRC-barrel domain-containing protein" evidence="2">
    <location>
        <begin position="24"/>
        <end position="203"/>
    </location>
</feature>
<dbReference type="Proteomes" id="UP000698028">
    <property type="component" value="Unassembled WGS sequence"/>
</dbReference>
<evidence type="ECO:0000256" key="1">
    <source>
        <dbReference type="SAM" id="MobiDB-lite"/>
    </source>
</evidence>
<evidence type="ECO:0000313" key="3">
    <source>
        <dbReference type="EMBL" id="MBW0145446.1"/>
    </source>
</evidence>
<keyword evidence="2" id="KW-0732">Signal</keyword>
<evidence type="ECO:0008006" key="5">
    <source>
        <dbReference type="Google" id="ProtNLM"/>
    </source>
</evidence>
<name>A0ABS6V7A4_9SPHN</name>